<evidence type="ECO:0000313" key="3">
    <source>
        <dbReference type="Proteomes" id="UP000007730"/>
    </source>
</evidence>
<dbReference type="AlphaFoldDB" id="B6JDP2"/>
<dbReference type="InterPro" id="IPR010982">
    <property type="entry name" value="Lambda_DNA-bd_dom_sf"/>
</dbReference>
<accession>B6JDP2</accession>
<dbReference type="RefSeq" id="WP_012562002.1">
    <property type="nucleotide sequence ID" value="NC_011386.1"/>
</dbReference>
<dbReference type="Gene3D" id="1.10.260.40">
    <property type="entry name" value="lambda repressor-like DNA-binding domains"/>
    <property type="match status" value="1"/>
</dbReference>
<dbReference type="KEGG" id="ocg:OCA5_c31160"/>
<dbReference type="SUPFAM" id="SSF47413">
    <property type="entry name" value="lambda repressor-like DNA-binding domains"/>
    <property type="match status" value="1"/>
</dbReference>
<dbReference type="OrthoDB" id="461984at2"/>
<gene>
    <name evidence="2" type="ordered locus">OCA5_c31160</name>
</gene>
<sequence length="117" mass="12767">MAIVRKALKTIRATKSRIDHAKLRATDDDDIARQIAEDEDTAPEVTLDMLIAPANLRRRLNMTQEQFSLALGVPVATLRNWEQGRNAIDPAARSLLLLVARDPKATLAALAAARSAA</sequence>
<evidence type="ECO:0000313" key="2">
    <source>
        <dbReference type="EMBL" id="AEI07800.1"/>
    </source>
</evidence>
<dbReference type="eggNOG" id="COG2944">
    <property type="taxonomic scope" value="Bacteria"/>
</dbReference>
<dbReference type="PATRIC" id="fig|504832.7.peg.3284"/>
<dbReference type="KEGG" id="oca:OCAR_4835"/>
<reference evidence="2 3" key="1">
    <citation type="journal article" date="2011" name="J. Bacteriol.">
        <title>Complete genome sequences of the chemolithoautotrophic Oligotropha carboxidovorans strains OM4 and OM5.</title>
        <authorList>
            <person name="Volland S."/>
            <person name="Rachinger M."/>
            <person name="Strittmatter A."/>
            <person name="Daniel R."/>
            <person name="Gottschalk G."/>
            <person name="Meyer O."/>
        </authorList>
    </citation>
    <scope>NUCLEOTIDE SEQUENCE [LARGE SCALE GENOMIC DNA]</scope>
    <source>
        <strain evidence="3">ATCC 49405 / DSM 1227 / KCTC 32145 / OM5</strain>
    </source>
</reference>
<dbReference type="CDD" id="cd00093">
    <property type="entry name" value="HTH_XRE"/>
    <property type="match status" value="1"/>
</dbReference>
<proteinExistence type="predicted"/>
<dbReference type="Pfam" id="PF01381">
    <property type="entry name" value="HTH_3"/>
    <property type="match status" value="1"/>
</dbReference>
<feature type="domain" description="HTH cro/C1-type" evidence="1">
    <location>
        <begin position="55"/>
        <end position="89"/>
    </location>
</feature>
<dbReference type="InterPro" id="IPR001387">
    <property type="entry name" value="Cro/C1-type_HTH"/>
</dbReference>
<dbReference type="PROSITE" id="PS50943">
    <property type="entry name" value="HTH_CROC1"/>
    <property type="match status" value="1"/>
</dbReference>
<dbReference type="STRING" id="504832.OCA5_c31160"/>
<protein>
    <submittedName>
        <fullName evidence="2">Putative transcriptional regulatory protein</fullName>
    </submittedName>
</protein>
<organism evidence="2 3">
    <name type="scientific">Afipia carboxidovorans (strain ATCC 49405 / DSM 1227 / KCTC 32145 / OM5)</name>
    <name type="common">Oligotropha carboxidovorans</name>
    <dbReference type="NCBI Taxonomy" id="504832"/>
    <lineage>
        <taxon>Bacteria</taxon>
        <taxon>Pseudomonadati</taxon>
        <taxon>Pseudomonadota</taxon>
        <taxon>Alphaproteobacteria</taxon>
        <taxon>Hyphomicrobiales</taxon>
        <taxon>Nitrobacteraceae</taxon>
        <taxon>Afipia</taxon>
    </lineage>
</organism>
<name>B6JDP2_AFIC5</name>
<dbReference type="HOGENOM" id="CLU_144725_5_0_5"/>
<dbReference type="GO" id="GO:0003677">
    <property type="term" value="F:DNA binding"/>
    <property type="evidence" value="ECO:0007669"/>
    <property type="project" value="InterPro"/>
</dbReference>
<evidence type="ECO:0000259" key="1">
    <source>
        <dbReference type="PROSITE" id="PS50943"/>
    </source>
</evidence>
<dbReference type="EMBL" id="CP002826">
    <property type="protein sequence ID" value="AEI07800.1"/>
    <property type="molecule type" value="Genomic_DNA"/>
</dbReference>
<dbReference type="Proteomes" id="UP000007730">
    <property type="component" value="Chromosome"/>
</dbReference>
<keyword evidence="3" id="KW-1185">Reference proteome</keyword>